<name>A0A6J2YBV4_SITOR</name>
<evidence type="ECO:0000313" key="3">
    <source>
        <dbReference type="Proteomes" id="UP000504635"/>
    </source>
</evidence>
<accession>A0A6J2YBV4</accession>
<sequence>MVFIRNNITSVVVFVVLSFEFATCQKYVVVKEPANWFQSLINCKSAGMELASVNSKEETNRLQKFLTDNGYKAGYWLAGTKLGDGQYYWATTGAKVVYTNWLVGQPDDAKMDYNNNEGEHCIQLGMPTYSPEPNGWNDVGCHSHLPYICQSSEICYESNDIL</sequence>
<dbReference type="OrthoDB" id="8032540at2759"/>
<dbReference type="RefSeq" id="XP_030760674.1">
    <property type="nucleotide sequence ID" value="XM_030904814.1"/>
</dbReference>
<dbReference type="AlphaFoldDB" id="A0A6J2YBV4"/>
<feature type="chain" id="PRO_5026917377" evidence="1">
    <location>
        <begin position="25"/>
        <end position="162"/>
    </location>
</feature>
<reference evidence="4" key="1">
    <citation type="submission" date="2025-08" db="UniProtKB">
        <authorList>
            <consortium name="RefSeq"/>
        </authorList>
    </citation>
    <scope>IDENTIFICATION</scope>
    <source>
        <tissue evidence="4">Gonads</tissue>
    </source>
</reference>
<dbReference type="PROSITE" id="PS50041">
    <property type="entry name" value="C_TYPE_LECTIN_2"/>
    <property type="match status" value="1"/>
</dbReference>
<dbReference type="Gene3D" id="3.10.100.10">
    <property type="entry name" value="Mannose-Binding Protein A, subunit A"/>
    <property type="match status" value="1"/>
</dbReference>
<keyword evidence="3" id="KW-1185">Reference proteome</keyword>
<evidence type="ECO:0000256" key="1">
    <source>
        <dbReference type="SAM" id="SignalP"/>
    </source>
</evidence>
<dbReference type="GeneID" id="115885790"/>
<dbReference type="SMART" id="SM00034">
    <property type="entry name" value="CLECT"/>
    <property type="match status" value="1"/>
</dbReference>
<feature type="signal peptide" evidence="1">
    <location>
        <begin position="1"/>
        <end position="24"/>
    </location>
</feature>
<protein>
    <submittedName>
        <fullName evidence="4">C-type lectin 37Da-like</fullName>
    </submittedName>
</protein>
<dbReference type="InterPro" id="IPR050111">
    <property type="entry name" value="C-type_lectin/snaclec_domain"/>
</dbReference>
<evidence type="ECO:0000313" key="4">
    <source>
        <dbReference type="RefSeq" id="XP_030760674.1"/>
    </source>
</evidence>
<organism evidence="3 4">
    <name type="scientific">Sitophilus oryzae</name>
    <name type="common">Rice weevil</name>
    <name type="synonym">Curculio oryzae</name>
    <dbReference type="NCBI Taxonomy" id="7048"/>
    <lineage>
        <taxon>Eukaryota</taxon>
        <taxon>Metazoa</taxon>
        <taxon>Ecdysozoa</taxon>
        <taxon>Arthropoda</taxon>
        <taxon>Hexapoda</taxon>
        <taxon>Insecta</taxon>
        <taxon>Pterygota</taxon>
        <taxon>Neoptera</taxon>
        <taxon>Endopterygota</taxon>
        <taxon>Coleoptera</taxon>
        <taxon>Polyphaga</taxon>
        <taxon>Cucujiformia</taxon>
        <taxon>Curculionidae</taxon>
        <taxon>Dryophthorinae</taxon>
        <taxon>Sitophilus</taxon>
    </lineage>
</organism>
<dbReference type="PANTHER" id="PTHR22803">
    <property type="entry name" value="MANNOSE, PHOSPHOLIPASE, LECTIN RECEPTOR RELATED"/>
    <property type="match status" value="1"/>
</dbReference>
<proteinExistence type="predicted"/>
<keyword evidence="1" id="KW-0732">Signal</keyword>
<dbReference type="Proteomes" id="UP000504635">
    <property type="component" value="Unplaced"/>
</dbReference>
<dbReference type="InterPro" id="IPR001304">
    <property type="entry name" value="C-type_lectin-like"/>
</dbReference>
<dbReference type="SUPFAM" id="SSF56436">
    <property type="entry name" value="C-type lectin-like"/>
    <property type="match status" value="1"/>
</dbReference>
<dbReference type="InterPro" id="IPR016186">
    <property type="entry name" value="C-type_lectin-like/link_sf"/>
</dbReference>
<gene>
    <name evidence="4" type="primary">LOC115885790</name>
</gene>
<dbReference type="InterPro" id="IPR016187">
    <property type="entry name" value="CTDL_fold"/>
</dbReference>
<feature type="domain" description="C-type lectin" evidence="2">
    <location>
        <begin position="27"/>
        <end position="150"/>
    </location>
</feature>
<evidence type="ECO:0000259" key="2">
    <source>
        <dbReference type="PROSITE" id="PS50041"/>
    </source>
</evidence>
<dbReference type="KEGG" id="soy:115885790"/>
<dbReference type="CDD" id="cd00037">
    <property type="entry name" value="CLECT"/>
    <property type="match status" value="1"/>
</dbReference>
<dbReference type="Pfam" id="PF00059">
    <property type="entry name" value="Lectin_C"/>
    <property type="match status" value="1"/>
</dbReference>
<dbReference type="InParanoid" id="A0A6J2YBV4"/>